<evidence type="ECO:0000256" key="3">
    <source>
        <dbReference type="ARBA" id="ARBA00022692"/>
    </source>
</evidence>
<dbReference type="PANTHER" id="PTHR30619">
    <property type="entry name" value="DNA INTERNALIZATION/COMPETENCE PROTEIN COMEC/REC2"/>
    <property type="match status" value="1"/>
</dbReference>
<feature type="transmembrane region" description="Helical" evidence="6">
    <location>
        <begin position="390"/>
        <end position="416"/>
    </location>
</feature>
<dbReference type="SMART" id="SM00849">
    <property type="entry name" value="Lactamase_B"/>
    <property type="match status" value="1"/>
</dbReference>
<reference evidence="8 9" key="1">
    <citation type="submission" date="2016-10" db="EMBL/GenBank/DDBJ databases">
        <authorList>
            <person name="de Groot N.N."/>
        </authorList>
    </citation>
    <scope>NUCLEOTIDE SEQUENCE [LARGE SCALE GENOMIC DNA]</scope>
    <source>
        <strain evidence="8 9">DSM 15893</strain>
    </source>
</reference>
<dbReference type="GO" id="GO:0030420">
    <property type="term" value="P:establishment of competence for transformation"/>
    <property type="evidence" value="ECO:0007669"/>
    <property type="project" value="InterPro"/>
</dbReference>
<feature type="transmembrane region" description="Helical" evidence="6">
    <location>
        <begin position="222"/>
        <end position="243"/>
    </location>
</feature>
<dbReference type="InterPro" id="IPR052159">
    <property type="entry name" value="Competence_DNA_uptake"/>
</dbReference>
<dbReference type="Pfam" id="PF03772">
    <property type="entry name" value="Competence"/>
    <property type="match status" value="1"/>
</dbReference>
<protein>
    <submittedName>
        <fullName evidence="8">Competence protein ComEC</fullName>
    </submittedName>
</protein>
<proteinExistence type="predicted"/>
<accession>A0A1I5R8Q9</accession>
<dbReference type="CDD" id="cd07731">
    <property type="entry name" value="ComA-like_MBL-fold"/>
    <property type="match status" value="1"/>
</dbReference>
<sequence>MKLLFGIVVAIITLKWWPSIPSIGVVIATLLILIALHRFVSEIVIGAAIGCLIATGAVAIFQHKTDTALTVDVNTTIAGKVGSLFTKENGQTSVIFDVDTVNGRKLTIFETFRARLYWRTELPVKQGQHWSVTARLREPYGRVNEAGFDAETYFLSRHIHSKGSVRSANVLNERVSVRQQLYDTVYKNVAHLDSARFLIALAFGERGMLSSEDWQQLRDSGLAHLMAISGLHIGLAFFFGYTVTRYVFPLIVKRDTHLWIPLVMGLVAACLYAWMAGFSLTTQRALMALLVVSLIRQSGYSASPFSTFFLVLAAVLVFDPLSIFSASFWLSFGAVYALCIMALFRPTAPLEESVIQKVARYVKSLLIMQCVLMIGMLPLMWTWFGGVSLTALFFNVLAVPLISLITVPLILLGLILTPFGASSYVWHAADLSLQPLMSLLGVASFGWLETQGPSTVFPIVVVLLAFVLWLVGFRTIPIAAGVIGLSLFTWKNTQTDTTAWRVDVFDVGHGLAVLIEKEGRAVLYDTGAAWSSGTVAASVIAPVLTQRGSKLDGLILSHGDNDHAGGEAWVTKHLVPQWVRSSENDLGHLACLRGNRWRWQQLEFEVLYPLTLSDRAKNASSCVIKVSDGKHAVLLTGDLPKAQETYLLTQNDDVSADVLIVPHHGSKTSSSEAFIDHVNPKAAIASTGRYTPWNLPHPDVVSRYENRSIEWFETGYDGQVSAQFSDKGWRVLSQRNDTEPFWYRKKFGAPKRKE</sequence>
<evidence type="ECO:0000313" key="9">
    <source>
        <dbReference type="Proteomes" id="UP000182692"/>
    </source>
</evidence>
<feature type="transmembrane region" description="Helical" evidence="6">
    <location>
        <begin position="299"/>
        <end position="318"/>
    </location>
</feature>
<dbReference type="InterPro" id="IPR004477">
    <property type="entry name" value="ComEC_N"/>
</dbReference>
<comment type="subcellular location">
    <subcellularLocation>
        <location evidence="1">Cell membrane</location>
        <topology evidence="1">Multi-pass membrane protein</topology>
    </subcellularLocation>
</comment>
<organism evidence="8 9">
    <name type="scientific">Enterovibrio norvegicus DSM 15893</name>
    <dbReference type="NCBI Taxonomy" id="1121869"/>
    <lineage>
        <taxon>Bacteria</taxon>
        <taxon>Pseudomonadati</taxon>
        <taxon>Pseudomonadota</taxon>
        <taxon>Gammaproteobacteria</taxon>
        <taxon>Vibrionales</taxon>
        <taxon>Vibrionaceae</taxon>
        <taxon>Enterovibrio</taxon>
    </lineage>
</organism>
<dbReference type="InterPro" id="IPR025405">
    <property type="entry name" value="DUF4131"/>
</dbReference>
<dbReference type="Proteomes" id="UP000182692">
    <property type="component" value="Unassembled WGS sequence"/>
</dbReference>
<evidence type="ECO:0000259" key="7">
    <source>
        <dbReference type="SMART" id="SM00849"/>
    </source>
</evidence>
<dbReference type="OrthoDB" id="9761531at2"/>
<dbReference type="InterPro" id="IPR004797">
    <property type="entry name" value="Competence_ComEC/Rec2"/>
</dbReference>
<dbReference type="InterPro" id="IPR035681">
    <property type="entry name" value="ComA-like_MBL"/>
</dbReference>
<keyword evidence="4 6" id="KW-1133">Transmembrane helix</keyword>
<dbReference type="GeneID" id="35870947"/>
<evidence type="ECO:0000313" key="8">
    <source>
        <dbReference type="EMBL" id="SFP54855.1"/>
    </source>
</evidence>
<dbReference type="RefSeq" id="WP_074927104.1">
    <property type="nucleotide sequence ID" value="NZ_FOWR01000017.1"/>
</dbReference>
<dbReference type="PANTHER" id="PTHR30619:SF1">
    <property type="entry name" value="RECOMBINATION PROTEIN 2"/>
    <property type="match status" value="1"/>
</dbReference>
<name>A0A1I5R8Q9_9GAMM</name>
<feature type="transmembrane region" description="Helical" evidence="6">
    <location>
        <begin position="365"/>
        <end position="384"/>
    </location>
</feature>
<dbReference type="NCBIfam" id="TIGR00361">
    <property type="entry name" value="ComEC_Rec2"/>
    <property type="match status" value="1"/>
</dbReference>
<keyword evidence="2" id="KW-1003">Cell membrane</keyword>
<keyword evidence="3 6" id="KW-0812">Transmembrane</keyword>
<evidence type="ECO:0000256" key="5">
    <source>
        <dbReference type="ARBA" id="ARBA00023136"/>
    </source>
</evidence>
<evidence type="ECO:0000256" key="2">
    <source>
        <dbReference type="ARBA" id="ARBA00022475"/>
    </source>
</evidence>
<feature type="transmembrane region" description="Helical" evidence="6">
    <location>
        <begin position="43"/>
        <end position="61"/>
    </location>
</feature>
<evidence type="ECO:0000256" key="1">
    <source>
        <dbReference type="ARBA" id="ARBA00004651"/>
    </source>
</evidence>
<dbReference type="InterPro" id="IPR001279">
    <property type="entry name" value="Metallo-B-lactamas"/>
</dbReference>
<dbReference type="GO" id="GO:0005886">
    <property type="term" value="C:plasma membrane"/>
    <property type="evidence" value="ECO:0007669"/>
    <property type="project" value="UniProtKB-SubCell"/>
</dbReference>
<dbReference type="STRING" id="1121869.SAMN03084138_02475"/>
<evidence type="ECO:0000256" key="4">
    <source>
        <dbReference type="ARBA" id="ARBA00022989"/>
    </source>
</evidence>
<gene>
    <name evidence="8" type="ORF">SAMN03084138_02475</name>
</gene>
<feature type="transmembrane region" description="Helical" evidence="6">
    <location>
        <begin position="324"/>
        <end position="344"/>
    </location>
</feature>
<dbReference type="EMBL" id="FOWR01000017">
    <property type="protein sequence ID" value="SFP54855.1"/>
    <property type="molecule type" value="Genomic_DNA"/>
</dbReference>
<dbReference type="SUPFAM" id="SSF56281">
    <property type="entry name" value="Metallo-hydrolase/oxidoreductase"/>
    <property type="match status" value="1"/>
</dbReference>
<feature type="domain" description="Metallo-beta-lactamase" evidence="7">
    <location>
        <begin position="509"/>
        <end position="689"/>
    </location>
</feature>
<dbReference type="AlphaFoldDB" id="A0A1I5R8Q9"/>
<dbReference type="Pfam" id="PF00753">
    <property type="entry name" value="Lactamase_B"/>
    <property type="match status" value="1"/>
</dbReference>
<evidence type="ECO:0000256" key="6">
    <source>
        <dbReference type="SAM" id="Phobius"/>
    </source>
</evidence>
<dbReference type="NCBIfam" id="TIGR00360">
    <property type="entry name" value="ComEC_N-term"/>
    <property type="match status" value="1"/>
</dbReference>
<feature type="transmembrane region" description="Helical" evidence="6">
    <location>
        <begin position="258"/>
        <end position="278"/>
    </location>
</feature>
<dbReference type="Gene3D" id="3.60.15.10">
    <property type="entry name" value="Ribonuclease Z/Hydroxyacylglutathione hydrolase-like"/>
    <property type="match status" value="1"/>
</dbReference>
<feature type="transmembrane region" description="Helical" evidence="6">
    <location>
        <begin position="454"/>
        <end position="473"/>
    </location>
</feature>
<feature type="transmembrane region" description="Helical" evidence="6">
    <location>
        <begin position="7"/>
        <end position="37"/>
    </location>
</feature>
<keyword evidence="5 6" id="KW-0472">Membrane</keyword>
<dbReference type="InterPro" id="IPR036866">
    <property type="entry name" value="RibonucZ/Hydroxyglut_hydro"/>
</dbReference>
<dbReference type="Pfam" id="PF13567">
    <property type="entry name" value="DUF4131"/>
    <property type="match status" value="1"/>
</dbReference>